<feature type="active site" description="Nucleophile" evidence="4">
    <location>
        <position position="39"/>
    </location>
</feature>
<dbReference type="RefSeq" id="WP_074718301.1">
    <property type="nucleotide sequence ID" value="NZ_FNPG01000022.1"/>
</dbReference>
<comment type="caution">
    <text evidence="4">Lacks conserved residue(s) required for the propagation of feature annotation.</text>
</comment>
<dbReference type="InterPro" id="IPR016035">
    <property type="entry name" value="Acyl_Trfase/lysoPLipase"/>
</dbReference>
<dbReference type="AlphaFoldDB" id="A0A1H3KWL4"/>
<dbReference type="PANTHER" id="PTHR14226">
    <property type="entry name" value="NEUROPATHY TARGET ESTERASE/SWISS CHEESE D.MELANOGASTER"/>
    <property type="match status" value="1"/>
</dbReference>
<keyword evidence="2 4" id="KW-0442">Lipid degradation</keyword>
<dbReference type="OrthoDB" id="9802424at2"/>
<dbReference type="InterPro" id="IPR045943">
    <property type="entry name" value="DUF6363"/>
</dbReference>
<organism evidence="6 7">
    <name type="scientific">Lachnobacterium bovis DSM 14045</name>
    <dbReference type="NCBI Taxonomy" id="1122142"/>
    <lineage>
        <taxon>Bacteria</taxon>
        <taxon>Bacillati</taxon>
        <taxon>Bacillota</taxon>
        <taxon>Clostridia</taxon>
        <taxon>Lachnospirales</taxon>
        <taxon>Lachnospiraceae</taxon>
        <taxon>Lachnobacterium</taxon>
    </lineage>
</organism>
<evidence type="ECO:0000256" key="4">
    <source>
        <dbReference type="PROSITE-ProRule" id="PRU01161"/>
    </source>
</evidence>
<evidence type="ECO:0000313" key="6">
    <source>
        <dbReference type="EMBL" id="SDY56406.1"/>
    </source>
</evidence>
<evidence type="ECO:0000259" key="5">
    <source>
        <dbReference type="PROSITE" id="PS51635"/>
    </source>
</evidence>
<gene>
    <name evidence="6" type="ORF">SAMN02910414_01843</name>
</gene>
<dbReference type="GO" id="GO:0016042">
    <property type="term" value="P:lipid catabolic process"/>
    <property type="evidence" value="ECO:0007669"/>
    <property type="project" value="UniProtKB-UniRule"/>
</dbReference>
<evidence type="ECO:0000256" key="3">
    <source>
        <dbReference type="ARBA" id="ARBA00023098"/>
    </source>
</evidence>
<dbReference type="PROSITE" id="PS51635">
    <property type="entry name" value="PNPLA"/>
    <property type="match status" value="1"/>
</dbReference>
<dbReference type="GO" id="GO:0016787">
    <property type="term" value="F:hydrolase activity"/>
    <property type="evidence" value="ECO:0007669"/>
    <property type="project" value="UniProtKB-UniRule"/>
</dbReference>
<dbReference type="InterPro" id="IPR037483">
    <property type="entry name" value="YjjU-like"/>
</dbReference>
<dbReference type="Pfam" id="PF01734">
    <property type="entry name" value="Patatin"/>
    <property type="match status" value="1"/>
</dbReference>
<name>A0A1H3KWL4_9FIRM</name>
<keyword evidence="7" id="KW-1185">Reference proteome</keyword>
<dbReference type="InterPro" id="IPR050301">
    <property type="entry name" value="NTE"/>
</dbReference>
<accession>A0A1H3KWL4</accession>
<feature type="domain" description="PNPLA" evidence="5">
    <location>
        <begin position="6"/>
        <end position="175"/>
    </location>
</feature>
<dbReference type="Pfam" id="PF19890">
    <property type="entry name" value="DUF6363"/>
    <property type="match status" value="1"/>
</dbReference>
<feature type="short sequence motif" description="DGA/G" evidence="4">
    <location>
        <begin position="162"/>
        <end position="164"/>
    </location>
</feature>
<feature type="short sequence motif" description="GXSXG" evidence="4">
    <location>
        <begin position="37"/>
        <end position="41"/>
    </location>
</feature>
<dbReference type="PANTHER" id="PTHR14226:SF25">
    <property type="entry name" value="PHOSPHOESTERASE"/>
    <property type="match status" value="1"/>
</dbReference>
<reference evidence="6 7" key="1">
    <citation type="submission" date="2016-10" db="EMBL/GenBank/DDBJ databases">
        <authorList>
            <person name="de Groot N.N."/>
        </authorList>
    </citation>
    <scope>NUCLEOTIDE SEQUENCE [LARGE SCALE GENOMIC DNA]</scope>
    <source>
        <strain evidence="6 7">DSM 14045</strain>
    </source>
</reference>
<dbReference type="InterPro" id="IPR002641">
    <property type="entry name" value="PNPLA_dom"/>
</dbReference>
<protein>
    <submittedName>
        <fullName evidence="6">Predicted phospholipase, patatin/cPLA2 family</fullName>
    </submittedName>
</protein>
<keyword evidence="3 4" id="KW-0443">Lipid metabolism</keyword>
<dbReference type="Gene3D" id="3.40.1090.10">
    <property type="entry name" value="Cytosolic phospholipase A2 catalytic domain"/>
    <property type="match status" value="2"/>
</dbReference>
<proteinExistence type="predicted"/>
<evidence type="ECO:0000256" key="1">
    <source>
        <dbReference type="ARBA" id="ARBA00022801"/>
    </source>
</evidence>
<dbReference type="EMBL" id="FNPG01000022">
    <property type="protein sequence ID" value="SDY56406.1"/>
    <property type="molecule type" value="Genomic_DNA"/>
</dbReference>
<dbReference type="SUPFAM" id="SSF52151">
    <property type="entry name" value="FabD/lysophospholipase-like"/>
    <property type="match status" value="1"/>
</dbReference>
<dbReference type="Proteomes" id="UP000183918">
    <property type="component" value="Unassembled WGS sequence"/>
</dbReference>
<dbReference type="CDD" id="cd07208">
    <property type="entry name" value="Pat_hypo_Ecoli_yjju_like"/>
    <property type="match status" value="1"/>
</dbReference>
<keyword evidence="1 4" id="KW-0378">Hydrolase</keyword>
<evidence type="ECO:0000256" key="2">
    <source>
        <dbReference type="ARBA" id="ARBA00022963"/>
    </source>
</evidence>
<evidence type="ECO:0000313" key="7">
    <source>
        <dbReference type="Proteomes" id="UP000183918"/>
    </source>
</evidence>
<sequence>MGKIGLVVEGGGMKCAYSAGILDCFLENNISFDYSIGVSAGSANISSFLANQKERNLRFYTQHVKDSEYISVQNFLLHGEIFGLDYIYGKLSNSTGKDPLDFQAIIDNPCEFEMVATDSKTGKAVYFNKGDLRQDNYTPIMASSALPVFCNPVSFLGCEYFDGGISDAIPFQRALKQGCEKVVVLLSKPRSFVRKPEAHKSVYSKVLRNYPKIIKAIDRRYIMYRNQIAKLKRLEAEGKLFVFAPSKNIKLNTIAMDPVGEQSLYDLGLDDYKSREEKLLKFLGSKNK</sequence>
<feature type="active site" description="Proton acceptor" evidence="4">
    <location>
        <position position="162"/>
    </location>
</feature>